<dbReference type="Pfam" id="PF02517">
    <property type="entry name" value="Rce1-like"/>
    <property type="match status" value="1"/>
</dbReference>
<dbReference type="Proteomes" id="UP000186535">
    <property type="component" value="Unassembled WGS sequence"/>
</dbReference>
<protein>
    <submittedName>
        <fullName evidence="2">CAAX protease family protein</fullName>
    </submittedName>
</protein>
<sequence>MNSLYDRRPISTLTVIIGIFLILIAYVGLVYASLPFSFTFIALAGVIALYLNYGTYGIKSAFSPLQKGAIKFILIGYIWNAVQSSLVAVVITYGFDFPVAANGAANIFVDNTPAQFIYNAIDIIFSLIGEECFVLIPSILAIYFLKKHRVNEKRSMIIVTIIGAFFFGLAHYSTYNGNLVQIFFVIGLARLPLNWVAFKANSLWASSITHILFDFTPFIAALLFSVLR</sequence>
<feature type="domain" description="CAAX prenyl protease 2/Lysostaphin resistance protein A-like" evidence="1">
    <location>
        <begin position="150"/>
        <end position="215"/>
    </location>
</feature>
<name>A0A1C4CH45_BACCE</name>
<dbReference type="GO" id="GO:0006508">
    <property type="term" value="P:proteolysis"/>
    <property type="evidence" value="ECO:0007669"/>
    <property type="project" value="UniProtKB-KW"/>
</dbReference>
<evidence type="ECO:0000259" key="1">
    <source>
        <dbReference type="Pfam" id="PF02517"/>
    </source>
</evidence>
<accession>A0A1C4CH45</accession>
<gene>
    <name evidence="2" type="ORF">BJR07_22170</name>
</gene>
<keyword evidence="2" id="KW-0378">Hydrolase</keyword>
<organism evidence="2 3">
    <name type="scientific">Bacillus cereus</name>
    <dbReference type="NCBI Taxonomy" id="1396"/>
    <lineage>
        <taxon>Bacteria</taxon>
        <taxon>Bacillati</taxon>
        <taxon>Bacillota</taxon>
        <taxon>Bacilli</taxon>
        <taxon>Bacillales</taxon>
        <taxon>Bacillaceae</taxon>
        <taxon>Bacillus</taxon>
        <taxon>Bacillus cereus group</taxon>
    </lineage>
</organism>
<dbReference type="AlphaFoldDB" id="A0A1C4CH45"/>
<evidence type="ECO:0000313" key="3">
    <source>
        <dbReference type="Proteomes" id="UP000186535"/>
    </source>
</evidence>
<dbReference type="GO" id="GO:0004175">
    <property type="term" value="F:endopeptidase activity"/>
    <property type="evidence" value="ECO:0007669"/>
    <property type="project" value="UniProtKB-ARBA"/>
</dbReference>
<comment type="caution">
    <text evidence="2">The sequence shown here is derived from an EMBL/GenBank/DDBJ whole genome shotgun (WGS) entry which is preliminary data.</text>
</comment>
<dbReference type="EMBL" id="MPON01000010">
    <property type="protein sequence ID" value="OKA34237.1"/>
    <property type="molecule type" value="Genomic_DNA"/>
</dbReference>
<proteinExistence type="predicted"/>
<evidence type="ECO:0000313" key="2">
    <source>
        <dbReference type="EMBL" id="OKA34237.1"/>
    </source>
</evidence>
<keyword evidence="2" id="KW-0645">Protease</keyword>
<dbReference type="GO" id="GO:0080120">
    <property type="term" value="P:CAAX-box protein maturation"/>
    <property type="evidence" value="ECO:0007669"/>
    <property type="project" value="UniProtKB-ARBA"/>
</dbReference>
<reference evidence="2 3" key="1">
    <citation type="submission" date="2016-11" db="EMBL/GenBank/DDBJ databases">
        <title>Identification of Bacillus cereus isolated from egg-white.</title>
        <authorList>
            <person name="Soni A."/>
            <person name="Oey I."/>
            <person name="Silcock P."/>
            <person name="Bremer P."/>
        </authorList>
    </citation>
    <scope>NUCLEOTIDE SEQUENCE [LARGE SCALE GENOMIC DNA]</scope>
    <source>
        <strain evidence="2 3">NZAS03</strain>
    </source>
</reference>
<dbReference type="RefSeq" id="WP_073518285.1">
    <property type="nucleotide sequence ID" value="NZ_MPOM01000008.1"/>
</dbReference>
<dbReference type="InterPro" id="IPR003675">
    <property type="entry name" value="Rce1/LyrA-like_dom"/>
</dbReference>